<evidence type="ECO:0000313" key="9">
    <source>
        <dbReference type="EMBL" id="VDP39943.1"/>
    </source>
</evidence>
<dbReference type="InterPro" id="IPR027027">
    <property type="entry name" value="GOSR2/Membrin/Bos1"/>
</dbReference>
<feature type="domain" description="T-SNARE coiled-coil homology" evidence="8">
    <location>
        <begin position="80"/>
        <end position="147"/>
    </location>
</feature>
<name>A0A3P8H077_HELPZ</name>
<keyword evidence="7" id="KW-0175">Coiled coil</keyword>
<dbReference type="OrthoDB" id="430637at2759"/>
<dbReference type="GO" id="GO:0048280">
    <property type="term" value="P:vesicle fusion with Golgi apparatus"/>
    <property type="evidence" value="ECO:0007669"/>
    <property type="project" value="TreeGrafter"/>
</dbReference>
<keyword evidence="4" id="KW-1133">Transmembrane helix</keyword>
<dbReference type="GO" id="GO:0031902">
    <property type="term" value="C:late endosome membrane"/>
    <property type="evidence" value="ECO:0007669"/>
    <property type="project" value="TreeGrafter"/>
</dbReference>
<proteinExistence type="predicted"/>
<dbReference type="GO" id="GO:0016236">
    <property type="term" value="P:macroautophagy"/>
    <property type="evidence" value="ECO:0007669"/>
    <property type="project" value="TreeGrafter"/>
</dbReference>
<accession>A0A3P8H077</accession>
<evidence type="ECO:0000259" key="8">
    <source>
        <dbReference type="SMART" id="SM00397"/>
    </source>
</evidence>
<dbReference type="GO" id="GO:0042147">
    <property type="term" value="P:retrograde transport, endosome to Golgi"/>
    <property type="evidence" value="ECO:0007669"/>
    <property type="project" value="TreeGrafter"/>
</dbReference>
<dbReference type="SMART" id="SM00397">
    <property type="entry name" value="t_SNARE"/>
    <property type="match status" value="1"/>
</dbReference>
<keyword evidence="5" id="KW-0472">Membrane</keyword>
<dbReference type="GO" id="GO:0031201">
    <property type="term" value="C:SNARE complex"/>
    <property type="evidence" value="ECO:0007669"/>
    <property type="project" value="TreeGrafter"/>
</dbReference>
<keyword evidence="2" id="KW-0812">Transmembrane</keyword>
<dbReference type="GO" id="GO:0012507">
    <property type="term" value="C:ER to Golgi transport vesicle membrane"/>
    <property type="evidence" value="ECO:0007669"/>
    <property type="project" value="TreeGrafter"/>
</dbReference>
<dbReference type="EMBL" id="UZAH01035269">
    <property type="protein sequence ID" value="VDP39943.1"/>
    <property type="molecule type" value="Genomic_DNA"/>
</dbReference>
<keyword evidence="3" id="KW-0653">Protein transport</keyword>
<sequence length="169" mass="20065">MRIVNEYPPLFIVLLIVNCRSSVHFAERTKYELRVKSYRNDKRLLDGELEKAIKRLRDTADRDELLAYDEAVEMDQQEEQLIANTERLERSSRKLQNAYRMAVETEQIGSEVLGNLSAQRETIGRARERMREADVELGRSNRLLNTMIRRFVFHFKLYWCIVVCKCYLS</sequence>
<evidence type="ECO:0000256" key="6">
    <source>
        <dbReference type="ARBA" id="ARBA00046280"/>
    </source>
</evidence>
<comment type="subcellular location">
    <subcellularLocation>
        <location evidence="6">Endomembrane system</location>
        <topology evidence="6">Single-pass type IV membrane protein</topology>
    </subcellularLocation>
</comment>
<gene>
    <name evidence="9" type="ORF">HPBE_LOCUS23621</name>
</gene>
<dbReference type="InterPro" id="IPR000727">
    <property type="entry name" value="T_SNARE_dom"/>
</dbReference>
<dbReference type="PANTHER" id="PTHR21230">
    <property type="entry name" value="VESICLE TRANSPORT V-SNARE PROTEIN VTI1-RELATED"/>
    <property type="match status" value="1"/>
</dbReference>
<dbReference type="GO" id="GO:0005829">
    <property type="term" value="C:cytosol"/>
    <property type="evidence" value="ECO:0007669"/>
    <property type="project" value="GOC"/>
</dbReference>
<evidence type="ECO:0000256" key="3">
    <source>
        <dbReference type="ARBA" id="ARBA00022927"/>
    </source>
</evidence>
<dbReference type="GO" id="GO:0006896">
    <property type="term" value="P:Golgi to vacuole transport"/>
    <property type="evidence" value="ECO:0007669"/>
    <property type="project" value="TreeGrafter"/>
</dbReference>
<protein>
    <recommendedName>
        <fullName evidence="8">t-SNARE coiled-coil homology domain-containing protein</fullName>
    </recommendedName>
</protein>
<dbReference type="FunFam" id="1.20.5.110:FF:000078">
    <property type="entry name" value="Vesicle transport through interaction with t-SNAREs 1A"/>
    <property type="match status" value="1"/>
</dbReference>
<dbReference type="PIRSF" id="PIRSF028865">
    <property type="entry name" value="Membrin-2"/>
    <property type="match status" value="1"/>
</dbReference>
<dbReference type="GO" id="GO:0005789">
    <property type="term" value="C:endoplasmic reticulum membrane"/>
    <property type="evidence" value="ECO:0007669"/>
    <property type="project" value="TreeGrafter"/>
</dbReference>
<keyword evidence="1" id="KW-0813">Transport</keyword>
<dbReference type="GO" id="GO:0006891">
    <property type="term" value="P:intra-Golgi vesicle-mediated transport"/>
    <property type="evidence" value="ECO:0007669"/>
    <property type="project" value="TreeGrafter"/>
</dbReference>
<organism evidence="9">
    <name type="scientific">Heligmosomoides polygyrus</name>
    <name type="common">Parasitic roundworm</name>
    <dbReference type="NCBI Taxonomy" id="6339"/>
    <lineage>
        <taxon>Eukaryota</taxon>
        <taxon>Metazoa</taxon>
        <taxon>Ecdysozoa</taxon>
        <taxon>Nematoda</taxon>
        <taxon>Chromadorea</taxon>
        <taxon>Rhabditida</taxon>
        <taxon>Rhabditina</taxon>
        <taxon>Rhabditomorpha</taxon>
        <taxon>Strongyloidea</taxon>
        <taxon>Heligmosomidae</taxon>
        <taxon>Heligmosomoides</taxon>
    </lineage>
</organism>
<reference evidence="9" key="1">
    <citation type="submission" date="2018-11" db="EMBL/GenBank/DDBJ databases">
        <authorList>
            <consortium name="Pathogen Informatics"/>
        </authorList>
    </citation>
    <scope>NUCLEOTIDE SEQUENCE [LARGE SCALE GENOMIC DNA]</scope>
</reference>
<feature type="coiled-coil region" evidence="7">
    <location>
        <begin position="35"/>
        <end position="98"/>
    </location>
</feature>
<dbReference type="GO" id="GO:0000149">
    <property type="term" value="F:SNARE binding"/>
    <property type="evidence" value="ECO:0007669"/>
    <property type="project" value="TreeGrafter"/>
</dbReference>
<evidence type="ECO:0000256" key="2">
    <source>
        <dbReference type="ARBA" id="ARBA00022692"/>
    </source>
</evidence>
<dbReference type="GO" id="GO:0005794">
    <property type="term" value="C:Golgi apparatus"/>
    <property type="evidence" value="ECO:0007669"/>
    <property type="project" value="InterPro"/>
</dbReference>
<dbReference type="GO" id="GO:0015031">
    <property type="term" value="P:protein transport"/>
    <property type="evidence" value="ECO:0007669"/>
    <property type="project" value="UniProtKB-KW"/>
</dbReference>
<evidence type="ECO:0000256" key="7">
    <source>
        <dbReference type="SAM" id="Coils"/>
    </source>
</evidence>
<dbReference type="Gene3D" id="1.20.5.110">
    <property type="match status" value="1"/>
</dbReference>
<dbReference type="AlphaFoldDB" id="A0A3P8H077"/>
<evidence type="ECO:0000256" key="1">
    <source>
        <dbReference type="ARBA" id="ARBA00022448"/>
    </source>
</evidence>
<dbReference type="SUPFAM" id="SSF58038">
    <property type="entry name" value="SNARE fusion complex"/>
    <property type="match status" value="1"/>
</dbReference>
<dbReference type="CDD" id="cd15891">
    <property type="entry name" value="SNARE_Vti1a"/>
    <property type="match status" value="1"/>
</dbReference>
<dbReference type="PANTHER" id="PTHR21230:SF26">
    <property type="entry name" value="VESICLE TRANSPORT THROUGH INTERACTION WITH T-SNARES HOMOLOG 1A"/>
    <property type="match status" value="1"/>
</dbReference>
<dbReference type="Pfam" id="PF12352">
    <property type="entry name" value="V-SNARE_C"/>
    <property type="match status" value="1"/>
</dbReference>
<evidence type="ECO:0000256" key="5">
    <source>
        <dbReference type="ARBA" id="ARBA00023136"/>
    </source>
</evidence>
<dbReference type="GO" id="GO:0005484">
    <property type="term" value="F:SNAP receptor activity"/>
    <property type="evidence" value="ECO:0007669"/>
    <property type="project" value="InterPro"/>
</dbReference>
<evidence type="ECO:0000256" key="4">
    <source>
        <dbReference type="ARBA" id="ARBA00022989"/>
    </source>
</evidence>